<keyword evidence="3" id="KW-0560">Oxidoreductase</keyword>
<dbReference type="Pfam" id="PF13561">
    <property type="entry name" value="adh_short_C2"/>
    <property type="match status" value="1"/>
</dbReference>
<dbReference type="InterPro" id="IPR036291">
    <property type="entry name" value="NAD(P)-bd_dom_sf"/>
</dbReference>
<dbReference type="PANTHER" id="PTHR43180">
    <property type="entry name" value="3-OXOACYL-(ACYL-CARRIER-PROTEIN) REDUCTASE (AFU_ORTHOLOGUE AFUA_6G11210)"/>
    <property type="match status" value="1"/>
</dbReference>
<evidence type="ECO:0000256" key="3">
    <source>
        <dbReference type="ARBA" id="ARBA00023002"/>
    </source>
</evidence>
<dbReference type="OrthoDB" id="5371740at2759"/>
<name>K2S679_MACPH</name>
<comment type="caution">
    <text evidence="4">The sequence shown here is derived from an EMBL/GenBank/DDBJ whole genome shotgun (WGS) entry which is preliminary data.</text>
</comment>
<reference evidence="4 5" key="1">
    <citation type="journal article" date="2012" name="BMC Genomics">
        <title>Tools to kill: Genome of one of the most destructive plant pathogenic fungi Macrophomina phaseolina.</title>
        <authorList>
            <person name="Islam M.S."/>
            <person name="Haque M.S."/>
            <person name="Islam M.M."/>
            <person name="Emdad E.M."/>
            <person name="Halim A."/>
            <person name="Hossen Q.M.M."/>
            <person name="Hossain M.Z."/>
            <person name="Ahmed B."/>
            <person name="Rahim S."/>
            <person name="Rahman M.S."/>
            <person name="Alam M.M."/>
            <person name="Hou S."/>
            <person name="Wan X."/>
            <person name="Saito J.A."/>
            <person name="Alam M."/>
        </authorList>
    </citation>
    <scope>NUCLEOTIDE SEQUENCE [LARGE SCALE GENOMIC DNA]</scope>
    <source>
        <strain evidence="4 5">MS6</strain>
    </source>
</reference>
<dbReference type="PROSITE" id="PS00061">
    <property type="entry name" value="ADH_SHORT"/>
    <property type="match status" value="1"/>
</dbReference>
<dbReference type="VEuPathDB" id="FungiDB:MPH_00157"/>
<dbReference type="InParanoid" id="K2S679"/>
<dbReference type="AlphaFoldDB" id="K2S679"/>
<dbReference type="PANTHER" id="PTHR43180:SF33">
    <property type="entry name" value="15-HYDROXYPROSTAGLANDIN DEHYDROGENASE [NAD(+)]-LIKE"/>
    <property type="match status" value="1"/>
</dbReference>
<gene>
    <name evidence="4" type="ORF">MPH_00157</name>
</gene>
<dbReference type="EMBL" id="AHHD01000008">
    <property type="protein sequence ID" value="EKG22423.1"/>
    <property type="molecule type" value="Genomic_DNA"/>
</dbReference>
<sequence length="266" mass="28234">MPRSAQFIHADITSWPSILSAFKTAATFHPAHTLTTVIACAGVLGTPFILPTERPLSPGSSPSASTSVDDPPAPDVSAITINAIGLTYTCKLAQLFFEAAPTAPGPSPPKSLLIFTSMLAYTDFHNSATYTASKHAARGLFRILRPLLSARGHRVNAVAPWLTRTLMTDGKSGGGAPDLVGLFEAAGCPVAEGPEWCVRASLVVEERALNGRVLAAGPDRVFDMRDDAEGRDGAEGLQYFGREVVPGWDEYYEKIRLIVEGKVVGG</sequence>
<dbReference type="GO" id="GO:0016491">
    <property type="term" value="F:oxidoreductase activity"/>
    <property type="evidence" value="ECO:0007669"/>
    <property type="project" value="UniProtKB-KW"/>
</dbReference>
<evidence type="ECO:0000256" key="2">
    <source>
        <dbReference type="ARBA" id="ARBA00022857"/>
    </source>
</evidence>
<dbReference type="STRING" id="1126212.K2S679"/>
<organism evidence="4 5">
    <name type="scientific">Macrophomina phaseolina (strain MS6)</name>
    <name type="common">Charcoal rot fungus</name>
    <dbReference type="NCBI Taxonomy" id="1126212"/>
    <lineage>
        <taxon>Eukaryota</taxon>
        <taxon>Fungi</taxon>
        <taxon>Dikarya</taxon>
        <taxon>Ascomycota</taxon>
        <taxon>Pezizomycotina</taxon>
        <taxon>Dothideomycetes</taxon>
        <taxon>Dothideomycetes incertae sedis</taxon>
        <taxon>Botryosphaeriales</taxon>
        <taxon>Botryosphaeriaceae</taxon>
        <taxon>Macrophomina</taxon>
    </lineage>
</organism>
<protein>
    <submittedName>
        <fullName evidence="4">Lipase GDSL</fullName>
    </submittedName>
</protein>
<evidence type="ECO:0000256" key="1">
    <source>
        <dbReference type="ARBA" id="ARBA00006484"/>
    </source>
</evidence>
<keyword evidence="2" id="KW-0521">NADP</keyword>
<evidence type="ECO:0000313" key="4">
    <source>
        <dbReference type="EMBL" id="EKG22423.1"/>
    </source>
</evidence>
<comment type="similarity">
    <text evidence="1">Belongs to the short-chain dehydrogenases/reductases (SDR) family.</text>
</comment>
<dbReference type="Proteomes" id="UP000007129">
    <property type="component" value="Unassembled WGS sequence"/>
</dbReference>
<accession>K2S679</accession>
<proteinExistence type="inferred from homology"/>
<evidence type="ECO:0000313" key="5">
    <source>
        <dbReference type="Proteomes" id="UP000007129"/>
    </source>
</evidence>
<dbReference type="HOGENOM" id="CLU_010194_13_3_1"/>
<dbReference type="InterPro" id="IPR002347">
    <property type="entry name" value="SDR_fam"/>
</dbReference>
<dbReference type="eggNOG" id="ENOG502SUND">
    <property type="taxonomic scope" value="Eukaryota"/>
</dbReference>
<dbReference type="Gene3D" id="3.40.50.720">
    <property type="entry name" value="NAD(P)-binding Rossmann-like Domain"/>
    <property type="match status" value="1"/>
</dbReference>
<dbReference type="SUPFAM" id="SSF51735">
    <property type="entry name" value="NAD(P)-binding Rossmann-fold domains"/>
    <property type="match status" value="1"/>
</dbReference>
<dbReference type="InterPro" id="IPR020904">
    <property type="entry name" value="Sc_DH/Rdtase_CS"/>
</dbReference>